<comment type="caution">
    <text evidence="1">The sequence shown here is derived from an EMBL/GenBank/DDBJ whole genome shotgun (WGS) entry which is preliminary data.</text>
</comment>
<protein>
    <submittedName>
        <fullName evidence="1">Uncharacterized protein</fullName>
    </submittedName>
</protein>
<accession>A0A7C8K9C2</accession>
<proteinExistence type="predicted"/>
<name>A0A7C8K9C2_ORBOL</name>
<dbReference type="AlphaFoldDB" id="A0A7C8K9C2"/>
<reference evidence="1 2" key="1">
    <citation type="submission" date="2019-03" db="EMBL/GenBank/DDBJ databases">
        <title>Nematode-trapping fungi genome.</title>
        <authorList>
            <person name="Vidal-Diez De Ulzurrun G."/>
        </authorList>
    </citation>
    <scope>NUCLEOTIDE SEQUENCE [LARGE SCALE GENOMIC DNA]</scope>
    <source>
        <strain evidence="1 2">TWF154</strain>
    </source>
</reference>
<gene>
    <name evidence="1" type="ORF">EYR41_003523</name>
</gene>
<dbReference type="EMBL" id="SOZJ01000002">
    <property type="protein sequence ID" value="TGJ71563.1"/>
    <property type="molecule type" value="Genomic_DNA"/>
</dbReference>
<evidence type="ECO:0000313" key="2">
    <source>
        <dbReference type="Proteomes" id="UP000297595"/>
    </source>
</evidence>
<organism evidence="1 2">
    <name type="scientific">Orbilia oligospora</name>
    <name type="common">Nematode-trapping fungus</name>
    <name type="synonym">Arthrobotrys oligospora</name>
    <dbReference type="NCBI Taxonomy" id="2813651"/>
    <lineage>
        <taxon>Eukaryota</taxon>
        <taxon>Fungi</taxon>
        <taxon>Dikarya</taxon>
        <taxon>Ascomycota</taxon>
        <taxon>Pezizomycotina</taxon>
        <taxon>Orbiliomycetes</taxon>
        <taxon>Orbiliales</taxon>
        <taxon>Orbiliaceae</taxon>
        <taxon>Orbilia</taxon>
    </lineage>
</organism>
<sequence length="104" mass="11668">MNMEDTGSNVKRNFFDRIPIKLVKIRSIPFGTGPRSTQIGGSEWPNFTFDCRVGNLSEVFPLFSNNPVGRGTTSGPIQAQRSDDDFQLRKILRASIRLSSTGYR</sequence>
<evidence type="ECO:0000313" key="1">
    <source>
        <dbReference type="EMBL" id="TGJ71563.1"/>
    </source>
</evidence>
<dbReference type="Proteomes" id="UP000297595">
    <property type="component" value="Unassembled WGS sequence"/>
</dbReference>